<dbReference type="GO" id="GO:0004252">
    <property type="term" value="F:serine-type endopeptidase activity"/>
    <property type="evidence" value="ECO:0007669"/>
    <property type="project" value="UniProtKB-UniRule"/>
</dbReference>
<evidence type="ECO:0000256" key="1">
    <source>
        <dbReference type="ARBA" id="ARBA00001910"/>
    </source>
</evidence>
<keyword evidence="5 11" id="KW-0645">Protease</keyword>
<keyword evidence="6 11" id="KW-0479">Metal-binding</keyword>
<feature type="binding site" evidence="11">
    <location>
        <position position="602"/>
    </location>
    <ligand>
        <name>Ca(2+)</name>
        <dbReference type="ChEBI" id="CHEBI:29108"/>
    </ligand>
</feature>
<feature type="domain" description="Peptidase S53" evidence="12">
    <location>
        <begin position="259"/>
        <end position="621"/>
    </location>
</feature>
<dbReference type="InterPro" id="IPR030400">
    <property type="entry name" value="Sedolisin_dom"/>
</dbReference>
<gene>
    <name evidence="13" type="ORF">B0H15DRAFT_861635</name>
</gene>
<dbReference type="Gene3D" id="3.40.50.200">
    <property type="entry name" value="Peptidase S8/S53 domain"/>
    <property type="match status" value="1"/>
</dbReference>
<keyword evidence="7 11" id="KW-0378">Hydrolase</keyword>
<dbReference type="SUPFAM" id="SSF52743">
    <property type="entry name" value="Subtilisin-like"/>
    <property type="match status" value="1"/>
</dbReference>
<dbReference type="CDD" id="cd04056">
    <property type="entry name" value="Peptidases_S53"/>
    <property type="match status" value="1"/>
</dbReference>
<evidence type="ECO:0000259" key="12">
    <source>
        <dbReference type="PROSITE" id="PS51695"/>
    </source>
</evidence>
<dbReference type="InterPro" id="IPR036852">
    <property type="entry name" value="Peptidase_S8/S53_dom_sf"/>
</dbReference>
<dbReference type="GO" id="GO:0008240">
    <property type="term" value="F:tripeptidyl-peptidase activity"/>
    <property type="evidence" value="ECO:0007669"/>
    <property type="project" value="UniProtKB-EC"/>
</dbReference>
<evidence type="ECO:0000256" key="7">
    <source>
        <dbReference type="ARBA" id="ARBA00022801"/>
    </source>
</evidence>
<evidence type="ECO:0000256" key="4">
    <source>
        <dbReference type="ARBA" id="ARBA00012462"/>
    </source>
</evidence>
<evidence type="ECO:0000313" key="14">
    <source>
        <dbReference type="Proteomes" id="UP001222325"/>
    </source>
</evidence>
<feature type="active site" description="Charge relay system" evidence="11">
    <location>
        <position position="339"/>
    </location>
</feature>
<dbReference type="InterPro" id="IPR015366">
    <property type="entry name" value="S53_propep"/>
</dbReference>
<feature type="binding site" evidence="11">
    <location>
        <position position="600"/>
    </location>
    <ligand>
        <name>Ca(2+)</name>
        <dbReference type="ChEBI" id="CHEBI:29108"/>
    </ligand>
</feature>
<proteinExistence type="predicted"/>
<feature type="active site" description="Charge relay system" evidence="11">
    <location>
        <position position="335"/>
    </location>
</feature>
<reference evidence="13" key="1">
    <citation type="submission" date="2023-03" db="EMBL/GenBank/DDBJ databases">
        <title>Massive genome expansion in bonnet fungi (Mycena s.s.) driven by repeated elements and novel gene families across ecological guilds.</title>
        <authorList>
            <consortium name="Lawrence Berkeley National Laboratory"/>
            <person name="Harder C.B."/>
            <person name="Miyauchi S."/>
            <person name="Viragh M."/>
            <person name="Kuo A."/>
            <person name="Thoen E."/>
            <person name="Andreopoulos B."/>
            <person name="Lu D."/>
            <person name="Skrede I."/>
            <person name="Drula E."/>
            <person name="Henrissat B."/>
            <person name="Morin E."/>
            <person name="Kohler A."/>
            <person name="Barry K."/>
            <person name="LaButti K."/>
            <person name="Morin E."/>
            <person name="Salamov A."/>
            <person name="Lipzen A."/>
            <person name="Mereny Z."/>
            <person name="Hegedus B."/>
            <person name="Baldrian P."/>
            <person name="Stursova M."/>
            <person name="Weitz H."/>
            <person name="Taylor A."/>
            <person name="Grigoriev I.V."/>
            <person name="Nagy L.G."/>
            <person name="Martin F."/>
            <person name="Kauserud H."/>
        </authorList>
    </citation>
    <scope>NUCLEOTIDE SEQUENCE</scope>
    <source>
        <strain evidence="13">CBHHK173m</strain>
    </source>
</reference>
<keyword evidence="10" id="KW-0865">Zymogen</keyword>
<dbReference type="SMART" id="SM00944">
    <property type="entry name" value="Pro-kuma_activ"/>
    <property type="match status" value="1"/>
</dbReference>
<dbReference type="CDD" id="cd11377">
    <property type="entry name" value="Pro-peptidase_S53"/>
    <property type="match status" value="1"/>
</dbReference>
<dbReference type="Pfam" id="PF09286">
    <property type="entry name" value="Pro-kuma_activ"/>
    <property type="match status" value="1"/>
</dbReference>
<keyword evidence="14" id="KW-1185">Reference proteome</keyword>
<comment type="caution">
    <text evidence="13">The sequence shown here is derived from an EMBL/GenBank/DDBJ whole genome shotgun (WGS) entry which is preliminary data.</text>
</comment>
<comment type="subcellular location">
    <subcellularLocation>
        <location evidence="3">Secreted</location>
        <location evidence="3">Extracellular space</location>
    </subcellularLocation>
</comment>
<evidence type="ECO:0000256" key="3">
    <source>
        <dbReference type="ARBA" id="ARBA00004239"/>
    </source>
</evidence>
<dbReference type="InterPro" id="IPR000209">
    <property type="entry name" value="Peptidase_S8/S53_dom"/>
</dbReference>
<dbReference type="PANTHER" id="PTHR14218">
    <property type="entry name" value="PROTEASE S8 TRIPEPTIDYL PEPTIDASE I CLN2"/>
    <property type="match status" value="1"/>
</dbReference>
<evidence type="ECO:0000256" key="9">
    <source>
        <dbReference type="ARBA" id="ARBA00022837"/>
    </source>
</evidence>
<organism evidence="13 14">
    <name type="scientific">Mycena belliarum</name>
    <dbReference type="NCBI Taxonomy" id="1033014"/>
    <lineage>
        <taxon>Eukaryota</taxon>
        <taxon>Fungi</taxon>
        <taxon>Dikarya</taxon>
        <taxon>Basidiomycota</taxon>
        <taxon>Agaricomycotina</taxon>
        <taxon>Agaricomycetes</taxon>
        <taxon>Agaricomycetidae</taxon>
        <taxon>Agaricales</taxon>
        <taxon>Marasmiineae</taxon>
        <taxon>Mycenaceae</taxon>
        <taxon>Mycena</taxon>
    </lineage>
</organism>
<dbReference type="GO" id="GO:0006508">
    <property type="term" value="P:proteolysis"/>
    <property type="evidence" value="ECO:0007669"/>
    <property type="project" value="UniProtKB-KW"/>
</dbReference>
<dbReference type="SUPFAM" id="SSF54897">
    <property type="entry name" value="Protease propeptides/inhibitors"/>
    <property type="match status" value="1"/>
</dbReference>
<name>A0AAD6XNV8_9AGAR</name>
<dbReference type="Proteomes" id="UP001222325">
    <property type="component" value="Unassembled WGS sequence"/>
</dbReference>
<comment type="function">
    <text evidence="2">Secreted tripeptidyl-peptidase which degrades proteins at acidic pHs and is involved in virulence.</text>
</comment>
<protein>
    <recommendedName>
        <fullName evidence="4">tripeptidyl-peptidase II</fullName>
        <ecNumber evidence="4">3.4.14.10</ecNumber>
    </recommendedName>
</protein>
<comment type="catalytic activity">
    <reaction evidence="1">
        <text>Release of an N-terminal tripeptide from a polypeptide.</text>
        <dbReference type="EC" id="3.4.14.10"/>
    </reaction>
</comment>
<feature type="active site" description="Charge relay system" evidence="11">
    <location>
        <position position="535"/>
    </location>
</feature>
<feature type="binding site" evidence="11">
    <location>
        <position position="577"/>
    </location>
    <ligand>
        <name>Ca(2+)</name>
        <dbReference type="ChEBI" id="CHEBI:29108"/>
    </ligand>
</feature>
<evidence type="ECO:0000256" key="6">
    <source>
        <dbReference type="ARBA" id="ARBA00022723"/>
    </source>
</evidence>
<evidence type="ECO:0000256" key="2">
    <source>
        <dbReference type="ARBA" id="ARBA00002451"/>
    </source>
</evidence>
<dbReference type="Pfam" id="PF00082">
    <property type="entry name" value="Peptidase_S8"/>
    <property type="match status" value="1"/>
</dbReference>
<dbReference type="EMBL" id="JARJCN010000072">
    <property type="protein sequence ID" value="KAJ7077544.1"/>
    <property type="molecule type" value="Genomic_DNA"/>
</dbReference>
<dbReference type="EC" id="3.4.14.10" evidence="4"/>
<dbReference type="InterPro" id="IPR050819">
    <property type="entry name" value="Tripeptidyl-peptidase_I"/>
</dbReference>
<evidence type="ECO:0000256" key="11">
    <source>
        <dbReference type="PROSITE-ProRule" id="PRU01032"/>
    </source>
</evidence>
<accession>A0AAD6XNV8</accession>
<keyword evidence="8 11" id="KW-0720">Serine protease</keyword>
<dbReference type="GO" id="GO:0005576">
    <property type="term" value="C:extracellular region"/>
    <property type="evidence" value="ECO:0007669"/>
    <property type="project" value="UniProtKB-SubCell"/>
</dbReference>
<sequence>MAVRRSSAQRRPRGETLGTIGARWDATVMPAGMASVPRGYKTEPESADRADSTSMAFRKTLALLPLSLLAAGRMPVHERREVVPAGFVSQGAAPATEMLTLRIALASSNVAGLEARLMSIATPGSPDFRKWLSKDEVKRFVQPAPQALSAFTAFASANGLEPTVISPNGDWLSVTLPVSKANKLFAAKYETFTHASLKRPVTRTLSVSLPSELVGHVEVLHPSTSFLNPTVPLPLAQKISTRGKRAVEPSCDSDDPHSVVTPTCLQELYGIPKTPATQPGNTLLVTSYEEQWAKTADLQTFLELMRPDMDPSTTFTLLTLDNGTNPQGPDNARGEGNLDIQYTAGIATGVPVQFLSVGDGVDFPTALLDTNIFLDGVDDLPSVLSMSYANDEATVGLSMATKICNGYMALGARGMSVVVASGDGGVHGGHDGVKECTNNTFLAVFPASCPYATAVGGTQSFAPERAINFTSGGFSAFFPAPAYQAAATKAFLAALPPDFPGVFDRGGRGFPDVAAQAWNYGVVMEGNSTVTGGTSAATPLFASVIALINDRLLAAGRPVLGFLNPFLYSTASSTFTDVTAGHNAGYHCTEDQVAFDAGVGWDPLTGFGTPVFDALLAAAMA</sequence>
<dbReference type="AlphaFoldDB" id="A0AAD6XNV8"/>
<evidence type="ECO:0000256" key="8">
    <source>
        <dbReference type="ARBA" id="ARBA00022825"/>
    </source>
</evidence>
<evidence type="ECO:0000256" key="5">
    <source>
        <dbReference type="ARBA" id="ARBA00022670"/>
    </source>
</evidence>
<dbReference type="PANTHER" id="PTHR14218:SF10">
    <property type="entry name" value="PEPTIDASE S53 DOMAIN-CONTAINING PROTEIN"/>
    <property type="match status" value="1"/>
</dbReference>
<keyword evidence="9 11" id="KW-0106">Calcium</keyword>
<dbReference type="GO" id="GO:0046872">
    <property type="term" value="F:metal ion binding"/>
    <property type="evidence" value="ECO:0007669"/>
    <property type="project" value="UniProtKB-UniRule"/>
</dbReference>
<evidence type="ECO:0000313" key="13">
    <source>
        <dbReference type="EMBL" id="KAJ7077544.1"/>
    </source>
</evidence>
<feature type="binding site" evidence="11">
    <location>
        <position position="578"/>
    </location>
    <ligand>
        <name>Ca(2+)</name>
        <dbReference type="ChEBI" id="CHEBI:29108"/>
    </ligand>
</feature>
<dbReference type="PROSITE" id="PS51695">
    <property type="entry name" value="SEDOLISIN"/>
    <property type="match status" value="1"/>
</dbReference>
<comment type="cofactor">
    <cofactor evidence="11">
        <name>Ca(2+)</name>
        <dbReference type="ChEBI" id="CHEBI:29108"/>
    </cofactor>
    <text evidence="11">Binds 1 Ca(2+) ion per subunit.</text>
</comment>
<evidence type="ECO:0000256" key="10">
    <source>
        <dbReference type="ARBA" id="ARBA00023145"/>
    </source>
</evidence>